<feature type="compositionally biased region" description="Pro residues" evidence="1">
    <location>
        <begin position="264"/>
        <end position="282"/>
    </location>
</feature>
<evidence type="ECO:0000313" key="4">
    <source>
        <dbReference type="Proteomes" id="UP000215896"/>
    </source>
</evidence>
<proteinExistence type="predicted"/>
<gene>
    <name evidence="3" type="ORF">CGZ94_20575</name>
</gene>
<dbReference type="EMBL" id="NMVO01000019">
    <property type="protein sequence ID" value="OYO07868.1"/>
    <property type="molecule type" value="Genomic_DNA"/>
</dbReference>
<accession>A0A255FW04</accession>
<keyword evidence="2" id="KW-0812">Transmembrane</keyword>
<organism evidence="3 4">
    <name type="scientific">Enemella evansiae</name>
    <dbReference type="NCBI Taxonomy" id="2016499"/>
    <lineage>
        <taxon>Bacteria</taxon>
        <taxon>Bacillati</taxon>
        <taxon>Actinomycetota</taxon>
        <taxon>Actinomycetes</taxon>
        <taxon>Propionibacteriales</taxon>
        <taxon>Propionibacteriaceae</taxon>
        <taxon>Enemella</taxon>
    </lineage>
</organism>
<name>A0A255FW04_9ACTN</name>
<evidence type="ECO:0000313" key="3">
    <source>
        <dbReference type="EMBL" id="OYO07868.1"/>
    </source>
</evidence>
<reference evidence="3 4" key="1">
    <citation type="submission" date="2017-07" db="EMBL/GenBank/DDBJ databases">
        <title>Draft whole genome sequences of clinical Proprionibacteriaceae strains.</title>
        <authorList>
            <person name="Bernier A.-M."/>
            <person name="Bernard K."/>
            <person name="Domingo M.-C."/>
        </authorList>
    </citation>
    <scope>NUCLEOTIDE SEQUENCE [LARGE SCALE GENOMIC DNA]</scope>
    <source>
        <strain evidence="3 4">NML 030167</strain>
    </source>
</reference>
<comment type="caution">
    <text evidence="3">The sequence shown here is derived from an EMBL/GenBank/DDBJ whole genome shotgun (WGS) entry which is preliminary data.</text>
</comment>
<sequence>MPNTDHESQPGAGWSGLEVTPVLPEDPAKVGDFWLDGRLHWRPSGTAWLAHGDGVQHLTRGTVTDADQAAVLIQLHAGAAGDKNARDRFSGMVNALHIDDVLARGGHEQDEGRLGRRFRSEDDDPVDPDDSHPIAPWAALALTGDPANDRRISEVARGILAEVDLIDLAPMGRPSGPDYRLPWVDRFAPGHNRVWPLPWPGRFTRAGFLSILASWALMMVLATIAVLIAIWLFHDSAPQSPQSQTGQSGTGQPQSPQSGTGSPGSPPPTPPPGSATPTPSPTDAPGNGSQSPSQSPTQSGSATPGPEGPTTTGTASPGGTPTPPSRL</sequence>
<feature type="transmembrane region" description="Helical" evidence="2">
    <location>
        <begin position="208"/>
        <end position="233"/>
    </location>
</feature>
<feature type="compositionally biased region" description="Low complexity" evidence="1">
    <location>
        <begin position="238"/>
        <end position="260"/>
    </location>
</feature>
<protein>
    <submittedName>
        <fullName evidence="3">Uncharacterized protein</fullName>
    </submittedName>
</protein>
<keyword evidence="2" id="KW-1133">Transmembrane helix</keyword>
<feature type="region of interest" description="Disordered" evidence="1">
    <location>
        <begin position="238"/>
        <end position="327"/>
    </location>
</feature>
<dbReference type="RefSeq" id="WP_094360475.1">
    <property type="nucleotide sequence ID" value="NZ_NMVK01000036.1"/>
</dbReference>
<evidence type="ECO:0000256" key="2">
    <source>
        <dbReference type="SAM" id="Phobius"/>
    </source>
</evidence>
<dbReference type="OrthoDB" id="3728740at2"/>
<feature type="region of interest" description="Disordered" evidence="1">
    <location>
        <begin position="104"/>
        <end position="130"/>
    </location>
</feature>
<keyword evidence="2" id="KW-0472">Membrane</keyword>
<evidence type="ECO:0000256" key="1">
    <source>
        <dbReference type="SAM" id="MobiDB-lite"/>
    </source>
</evidence>
<keyword evidence="4" id="KW-1185">Reference proteome</keyword>
<feature type="compositionally biased region" description="Low complexity" evidence="1">
    <location>
        <begin position="285"/>
        <end position="319"/>
    </location>
</feature>
<dbReference type="AlphaFoldDB" id="A0A255FW04"/>
<feature type="compositionally biased region" description="Basic and acidic residues" evidence="1">
    <location>
        <begin position="104"/>
        <end position="120"/>
    </location>
</feature>
<dbReference type="Proteomes" id="UP000215896">
    <property type="component" value="Unassembled WGS sequence"/>
</dbReference>
<feature type="region of interest" description="Disordered" evidence="1">
    <location>
        <begin position="1"/>
        <end position="20"/>
    </location>
</feature>